<organism evidence="1">
    <name type="scientific">Anguilla anguilla</name>
    <name type="common">European freshwater eel</name>
    <name type="synonym">Muraena anguilla</name>
    <dbReference type="NCBI Taxonomy" id="7936"/>
    <lineage>
        <taxon>Eukaryota</taxon>
        <taxon>Metazoa</taxon>
        <taxon>Chordata</taxon>
        <taxon>Craniata</taxon>
        <taxon>Vertebrata</taxon>
        <taxon>Euteleostomi</taxon>
        <taxon>Actinopterygii</taxon>
        <taxon>Neopterygii</taxon>
        <taxon>Teleostei</taxon>
        <taxon>Anguilliformes</taxon>
        <taxon>Anguillidae</taxon>
        <taxon>Anguilla</taxon>
    </lineage>
</organism>
<name>A0A0E9SBW3_ANGAN</name>
<protein>
    <submittedName>
        <fullName evidence="1">Uncharacterized protein</fullName>
    </submittedName>
</protein>
<proteinExistence type="predicted"/>
<accession>A0A0E9SBW3</accession>
<reference evidence="1" key="2">
    <citation type="journal article" date="2015" name="Fish Shellfish Immunol.">
        <title>Early steps in the European eel (Anguilla anguilla)-Vibrio vulnificus interaction in the gills: Role of the RtxA13 toxin.</title>
        <authorList>
            <person name="Callol A."/>
            <person name="Pajuelo D."/>
            <person name="Ebbesson L."/>
            <person name="Teles M."/>
            <person name="MacKenzie S."/>
            <person name="Amaro C."/>
        </authorList>
    </citation>
    <scope>NUCLEOTIDE SEQUENCE</scope>
</reference>
<evidence type="ECO:0000313" key="1">
    <source>
        <dbReference type="EMBL" id="JAH38013.1"/>
    </source>
</evidence>
<reference evidence="1" key="1">
    <citation type="submission" date="2014-11" db="EMBL/GenBank/DDBJ databases">
        <authorList>
            <person name="Amaro Gonzalez C."/>
        </authorList>
    </citation>
    <scope>NUCLEOTIDE SEQUENCE</scope>
</reference>
<sequence length="14" mass="1743">MLEEERGHKKNSRE</sequence>
<dbReference type="EMBL" id="GBXM01070564">
    <property type="protein sequence ID" value="JAH38013.1"/>
    <property type="molecule type" value="Transcribed_RNA"/>
</dbReference>